<keyword evidence="1" id="KW-1133">Transmembrane helix</keyword>
<keyword evidence="3" id="KW-1185">Reference proteome</keyword>
<dbReference type="EMBL" id="MU074328">
    <property type="protein sequence ID" value="KAF5825262.1"/>
    <property type="molecule type" value="Genomic_DNA"/>
</dbReference>
<evidence type="ECO:0000256" key="1">
    <source>
        <dbReference type="SAM" id="Phobius"/>
    </source>
</evidence>
<proteinExistence type="predicted"/>
<accession>A0ABQ7FRP8</accession>
<dbReference type="Proteomes" id="UP000815325">
    <property type="component" value="Unassembled WGS sequence"/>
</dbReference>
<comment type="caution">
    <text evidence="2">The sequence shown here is derived from an EMBL/GenBank/DDBJ whole genome shotgun (WGS) entry which is preliminary data.</text>
</comment>
<protein>
    <submittedName>
        <fullName evidence="2">Uncharacterized protein</fullName>
    </submittedName>
</protein>
<keyword evidence="1" id="KW-0812">Transmembrane</keyword>
<evidence type="ECO:0000313" key="3">
    <source>
        <dbReference type="Proteomes" id="UP000815325"/>
    </source>
</evidence>
<evidence type="ECO:0000313" key="2">
    <source>
        <dbReference type="EMBL" id="KAF5825262.1"/>
    </source>
</evidence>
<feature type="transmembrane region" description="Helical" evidence="1">
    <location>
        <begin position="34"/>
        <end position="54"/>
    </location>
</feature>
<sequence>MSTVELVEGCPKDTETRFNAEALWGYDMKMGAPATALSLFYLTGLIILIQLLMARNRNTFYMVIVVLAAWAEGGEHAS</sequence>
<name>A0ABQ7FRP8_DUNSA</name>
<reference evidence="2" key="1">
    <citation type="submission" date="2017-08" db="EMBL/GenBank/DDBJ databases">
        <authorList>
            <person name="Polle J.E."/>
            <person name="Barry K."/>
            <person name="Cushman J."/>
            <person name="Schmutz J."/>
            <person name="Tran D."/>
            <person name="Hathwaick L.T."/>
            <person name="Yim W.C."/>
            <person name="Jenkins J."/>
            <person name="Mckie-Krisberg Z.M."/>
            <person name="Prochnik S."/>
            <person name="Lindquist E."/>
            <person name="Dockter R.B."/>
            <person name="Adam C."/>
            <person name="Molina H."/>
            <person name="Bunkerborg J."/>
            <person name="Jin E."/>
            <person name="Buchheim M."/>
            <person name="Magnuson J."/>
        </authorList>
    </citation>
    <scope>NUCLEOTIDE SEQUENCE</scope>
    <source>
        <strain evidence="2">CCAP 19/18</strain>
    </source>
</reference>
<organism evidence="2 3">
    <name type="scientific">Dunaliella salina</name>
    <name type="common">Green alga</name>
    <name type="synonym">Protococcus salinus</name>
    <dbReference type="NCBI Taxonomy" id="3046"/>
    <lineage>
        <taxon>Eukaryota</taxon>
        <taxon>Viridiplantae</taxon>
        <taxon>Chlorophyta</taxon>
        <taxon>core chlorophytes</taxon>
        <taxon>Chlorophyceae</taxon>
        <taxon>CS clade</taxon>
        <taxon>Chlamydomonadales</taxon>
        <taxon>Dunaliellaceae</taxon>
        <taxon>Dunaliella</taxon>
    </lineage>
</organism>
<keyword evidence="1" id="KW-0472">Membrane</keyword>
<gene>
    <name evidence="2" type="ORF">DUNSADRAFT_12728</name>
</gene>